<keyword evidence="4 7" id="KW-0808">Transferase</keyword>
<dbReference type="RefSeq" id="WP_141372026.1">
    <property type="nucleotide sequence ID" value="NZ_BJLR01000009.1"/>
</dbReference>
<comment type="subunit">
    <text evidence="3 7">Monomer.</text>
</comment>
<dbReference type="EMBL" id="BJLR01000009">
    <property type="protein sequence ID" value="GEA86982.1"/>
    <property type="molecule type" value="Genomic_DNA"/>
</dbReference>
<dbReference type="PRINTS" id="PR00151">
    <property type="entry name" value="PORPHBDMNASE"/>
</dbReference>
<evidence type="ECO:0000256" key="7">
    <source>
        <dbReference type="HAMAP-Rule" id="MF_00260"/>
    </source>
</evidence>
<feature type="domain" description="Porphobilinogen deaminase N-terminal" evidence="9">
    <location>
        <begin position="5"/>
        <end position="205"/>
    </location>
</feature>
<evidence type="ECO:0000259" key="10">
    <source>
        <dbReference type="Pfam" id="PF03900"/>
    </source>
</evidence>
<reference evidence="11" key="1">
    <citation type="submission" date="2019-06" db="EMBL/GenBank/DDBJ databases">
        <title>Whole genome shotgun sequence of Cellulomonas cellasea NBRC 3753.</title>
        <authorList>
            <person name="Hosoyama A."/>
            <person name="Uohara A."/>
            <person name="Ohji S."/>
            <person name="Ichikawa N."/>
        </authorList>
    </citation>
    <scope>NUCLEOTIDE SEQUENCE [LARGE SCALE GENOMIC DNA]</scope>
    <source>
        <strain evidence="11">NBRC 3753</strain>
    </source>
</reference>
<comment type="caution">
    <text evidence="11">The sequence shown here is derived from an EMBL/GenBank/DDBJ whole genome shotgun (WGS) entry which is preliminary data.</text>
</comment>
<dbReference type="FunFam" id="3.40.190.10:FF:000005">
    <property type="entry name" value="Porphobilinogen deaminase"/>
    <property type="match status" value="1"/>
</dbReference>
<dbReference type="SUPFAM" id="SSF54782">
    <property type="entry name" value="Porphobilinogen deaminase (hydroxymethylbilane synthase), C-terminal domain"/>
    <property type="match status" value="1"/>
</dbReference>
<dbReference type="PIRSF" id="PIRSF001438">
    <property type="entry name" value="4pyrrol_synth_OHMeBilane_synth"/>
    <property type="match status" value="1"/>
</dbReference>
<dbReference type="GO" id="GO:0006782">
    <property type="term" value="P:protoporphyrinogen IX biosynthetic process"/>
    <property type="evidence" value="ECO:0007669"/>
    <property type="project" value="UniProtKB-UniRule"/>
</dbReference>
<dbReference type="EC" id="2.5.1.61" evidence="7"/>
<dbReference type="HAMAP" id="MF_00260">
    <property type="entry name" value="Porphobil_deam"/>
    <property type="match status" value="1"/>
</dbReference>
<dbReference type="InterPro" id="IPR022418">
    <property type="entry name" value="Porphobilinogen_deaminase_C"/>
</dbReference>
<dbReference type="Pfam" id="PF03900">
    <property type="entry name" value="Porphobil_deamC"/>
    <property type="match status" value="1"/>
</dbReference>
<dbReference type="PANTHER" id="PTHR11557">
    <property type="entry name" value="PORPHOBILINOGEN DEAMINASE"/>
    <property type="match status" value="1"/>
</dbReference>
<dbReference type="Pfam" id="PF01379">
    <property type="entry name" value="Porphobil_deam"/>
    <property type="match status" value="1"/>
</dbReference>
<evidence type="ECO:0000259" key="9">
    <source>
        <dbReference type="Pfam" id="PF01379"/>
    </source>
</evidence>
<dbReference type="InterPro" id="IPR036803">
    <property type="entry name" value="Porphobilinogen_deaminase_C_sf"/>
</dbReference>
<evidence type="ECO:0000313" key="11">
    <source>
        <dbReference type="EMBL" id="GEA86982.1"/>
    </source>
</evidence>
<organism evidence="11 12">
    <name type="scientific">Cellulomonas cellasea</name>
    <dbReference type="NCBI Taxonomy" id="43670"/>
    <lineage>
        <taxon>Bacteria</taxon>
        <taxon>Bacillati</taxon>
        <taxon>Actinomycetota</taxon>
        <taxon>Actinomycetes</taxon>
        <taxon>Micrococcales</taxon>
        <taxon>Cellulomonadaceae</taxon>
        <taxon>Cellulomonas</taxon>
    </lineage>
</organism>
<dbReference type="Gene3D" id="3.30.160.40">
    <property type="entry name" value="Porphobilinogen deaminase, C-terminal domain"/>
    <property type="match status" value="1"/>
</dbReference>
<evidence type="ECO:0000256" key="6">
    <source>
        <dbReference type="ARBA" id="ARBA00048169"/>
    </source>
</evidence>
<dbReference type="GO" id="GO:0004418">
    <property type="term" value="F:hydroxymethylbilane synthase activity"/>
    <property type="evidence" value="ECO:0007669"/>
    <property type="project" value="UniProtKB-UniRule"/>
</dbReference>
<name>A0A4Y3KSG2_9CELL</name>
<comment type="function">
    <text evidence="1 7">Tetrapolymerization of the monopyrrole PBG into the hydroxymethylbilane pre-uroporphyrinogen in several discrete steps.</text>
</comment>
<accession>A0A4Y3KSG2</accession>
<evidence type="ECO:0000313" key="12">
    <source>
        <dbReference type="Proteomes" id="UP000317046"/>
    </source>
</evidence>
<sequence>MPSTVRIGTRASTLALTQTGHVADALARLGGFDVEIVHVRTEGDRLTGSLATLGGTGVFVTALRDALLDDRCDVAVHSLKDLPTGPAEGLVLGAVPPREDPRDVLCAREGWTLTTLPPGARVGTGSPRRAAQLRAARPDLDVVDIRGNVDTRLRRVAPGDLDAVVLARAGLARLGRLDAVTQELDPAVMTSAAGQGALAVEVRAGVTDPQLAAALAALDDPASRLAVAAERALLGHLEAGCAAPVGALARLDAAPTDDPAAADSRLDGAPGHVLTLDAVVVRTDGSQQLRRSARTALAPEQPTVDSVTDVPADPRGTGRLVGHVDPERHAAAETLGRTLAEELLDAGAAGLAELGPR</sequence>
<comment type="miscellaneous">
    <text evidence="7">The porphobilinogen subunits are added to the dipyrromethane group.</text>
</comment>
<dbReference type="InterPro" id="IPR022419">
    <property type="entry name" value="Porphobilin_deaminase_cofac_BS"/>
</dbReference>
<gene>
    <name evidence="7 11" type="primary">hemC</name>
    <name evidence="11" type="ORF">CCE01nite_09310</name>
</gene>
<feature type="domain" description="Porphobilinogen deaminase C-terminal" evidence="10">
    <location>
        <begin position="225"/>
        <end position="294"/>
    </location>
</feature>
<dbReference type="InterPro" id="IPR022417">
    <property type="entry name" value="Porphobilin_deaminase_N"/>
</dbReference>
<evidence type="ECO:0000256" key="8">
    <source>
        <dbReference type="SAM" id="MobiDB-lite"/>
    </source>
</evidence>
<dbReference type="InterPro" id="IPR000860">
    <property type="entry name" value="HemC"/>
</dbReference>
<evidence type="ECO:0000256" key="2">
    <source>
        <dbReference type="ARBA" id="ARBA00005638"/>
    </source>
</evidence>
<evidence type="ECO:0000256" key="1">
    <source>
        <dbReference type="ARBA" id="ARBA00002869"/>
    </source>
</evidence>
<dbReference type="AlphaFoldDB" id="A0A4Y3KSG2"/>
<comment type="similarity">
    <text evidence="2 7">Belongs to the HMBS family.</text>
</comment>
<keyword evidence="5 7" id="KW-0627">Porphyrin biosynthesis</keyword>
<comment type="cofactor">
    <cofactor evidence="7">
        <name>dipyrromethane</name>
        <dbReference type="ChEBI" id="CHEBI:60342"/>
    </cofactor>
    <text evidence="7">Binds 1 dipyrromethane group covalently.</text>
</comment>
<evidence type="ECO:0000256" key="3">
    <source>
        <dbReference type="ARBA" id="ARBA00011245"/>
    </source>
</evidence>
<comment type="catalytic activity">
    <reaction evidence="6 7">
        <text>4 porphobilinogen + H2O = hydroxymethylbilane + 4 NH4(+)</text>
        <dbReference type="Rhea" id="RHEA:13185"/>
        <dbReference type="ChEBI" id="CHEBI:15377"/>
        <dbReference type="ChEBI" id="CHEBI:28938"/>
        <dbReference type="ChEBI" id="CHEBI:57845"/>
        <dbReference type="ChEBI" id="CHEBI:58126"/>
        <dbReference type="EC" id="2.5.1.61"/>
    </reaction>
</comment>
<dbReference type="GO" id="GO:0005737">
    <property type="term" value="C:cytoplasm"/>
    <property type="evidence" value="ECO:0007669"/>
    <property type="project" value="UniProtKB-UniRule"/>
</dbReference>
<dbReference type="NCBIfam" id="TIGR00212">
    <property type="entry name" value="hemC"/>
    <property type="match status" value="1"/>
</dbReference>
<feature type="region of interest" description="Disordered" evidence="8">
    <location>
        <begin position="293"/>
        <end position="320"/>
    </location>
</feature>
<proteinExistence type="inferred from homology"/>
<feature type="modified residue" description="S-(dipyrrolylmethanemethyl)cysteine" evidence="7">
    <location>
        <position position="241"/>
    </location>
</feature>
<dbReference type="SUPFAM" id="SSF53850">
    <property type="entry name" value="Periplasmic binding protein-like II"/>
    <property type="match status" value="1"/>
</dbReference>
<evidence type="ECO:0000256" key="5">
    <source>
        <dbReference type="ARBA" id="ARBA00023244"/>
    </source>
</evidence>
<protein>
    <recommendedName>
        <fullName evidence="7">Porphobilinogen deaminase</fullName>
        <shortName evidence="7">PBG</shortName>
        <ecNumber evidence="7">2.5.1.61</ecNumber>
    </recommendedName>
    <alternativeName>
        <fullName evidence="7">Hydroxymethylbilane synthase</fullName>
        <shortName evidence="7">HMBS</shortName>
    </alternativeName>
    <alternativeName>
        <fullName evidence="7">Pre-uroporphyrinogen synthase</fullName>
    </alternativeName>
</protein>
<dbReference type="Proteomes" id="UP000317046">
    <property type="component" value="Unassembled WGS sequence"/>
</dbReference>
<evidence type="ECO:0000256" key="4">
    <source>
        <dbReference type="ARBA" id="ARBA00022679"/>
    </source>
</evidence>
<dbReference type="PANTHER" id="PTHR11557:SF0">
    <property type="entry name" value="PORPHOBILINOGEN DEAMINASE"/>
    <property type="match status" value="1"/>
</dbReference>
<dbReference type="Gene3D" id="3.40.190.10">
    <property type="entry name" value="Periplasmic binding protein-like II"/>
    <property type="match status" value="2"/>
</dbReference>
<keyword evidence="12" id="KW-1185">Reference proteome</keyword>
<dbReference type="PROSITE" id="PS00533">
    <property type="entry name" value="PORPHOBILINOGEN_DEAM"/>
    <property type="match status" value="1"/>
</dbReference>